<accession>A0ABW4X7E3</accession>
<proteinExistence type="predicted"/>
<protein>
    <submittedName>
        <fullName evidence="2">Uncharacterized protein</fullName>
    </submittedName>
</protein>
<evidence type="ECO:0000313" key="3">
    <source>
        <dbReference type="Proteomes" id="UP001597402"/>
    </source>
</evidence>
<keyword evidence="3" id="KW-1185">Reference proteome</keyword>
<evidence type="ECO:0000313" key="2">
    <source>
        <dbReference type="EMBL" id="MFD2091326.1"/>
    </source>
</evidence>
<dbReference type="EMBL" id="JBHUHP010000007">
    <property type="protein sequence ID" value="MFD2091326.1"/>
    <property type="molecule type" value="Genomic_DNA"/>
</dbReference>
<name>A0ABW4X7E3_9ACTN</name>
<evidence type="ECO:0000256" key="1">
    <source>
        <dbReference type="SAM" id="MobiDB-lite"/>
    </source>
</evidence>
<comment type="caution">
    <text evidence="2">The sequence shown here is derived from an EMBL/GenBank/DDBJ whole genome shotgun (WGS) entry which is preliminary data.</text>
</comment>
<dbReference type="Proteomes" id="UP001597402">
    <property type="component" value="Unassembled WGS sequence"/>
</dbReference>
<reference evidence="3" key="1">
    <citation type="journal article" date="2019" name="Int. J. Syst. Evol. Microbiol.">
        <title>The Global Catalogue of Microorganisms (GCM) 10K type strain sequencing project: providing services to taxonomists for standard genome sequencing and annotation.</title>
        <authorList>
            <consortium name="The Broad Institute Genomics Platform"/>
            <consortium name="The Broad Institute Genome Sequencing Center for Infectious Disease"/>
            <person name="Wu L."/>
            <person name="Ma J."/>
        </authorList>
    </citation>
    <scope>NUCLEOTIDE SEQUENCE [LARGE SCALE GENOMIC DNA]</scope>
    <source>
        <strain evidence="3">JCM 3338</strain>
    </source>
</reference>
<feature type="compositionally biased region" description="Low complexity" evidence="1">
    <location>
        <begin position="128"/>
        <end position="137"/>
    </location>
</feature>
<organism evidence="2 3">
    <name type="scientific">Blastococcus deserti</name>
    <dbReference type="NCBI Taxonomy" id="2259033"/>
    <lineage>
        <taxon>Bacteria</taxon>
        <taxon>Bacillati</taxon>
        <taxon>Actinomycetota</taxon>
        <taxon>Actinomycetes</taxon>
        <taxon>Geodermatophilales</taxon>
        <taxon>Geodermatophilaceae</taxon>
        <taxon>Blastococcus</taxon>
    </lineage>
</organism>
<feature type="region of interest" description="Disordered" evidence="1">
    <location>
        <begin position="121"/>
        <end position="145"/>
    </location>
</feature>
<dbReference type="RefSeq" id="WP_376873496.1">
    <property type="nucleotide sequence ID" value="NZ_JBHUHP010000007.1"/>
</dbReference>
<gene>
    <name evidence="2" type="ORF">ACFSHS_07010</name>
</gene>
<sequence length="145" mass="15846">MPDDHRAGARRPLTRTERSLLDSLLHHDFDGVEALRAQVPHATASTGCECGCMTIDLHVPASLPASPARNPVPVEGTVLDRDGEPIGGLVLFVEHGRLAGLEVHSFDEPLPLPAPERVRWETGEGGEAEPAVGAQRSWWRRRRAR</sequence>